<keyword evidence="2" id="KW-1185">Reference proteome</keyword>
<accession>A0ABX1D6L4</accession>
<comment type="caution">
    <text evidence="1">The sequence shown here is derived from an EMBL/GenBank/DDBJ whole genome shotgun (WGS) entry which is preliminary data.</text>
</comment>
<protein>
    <submittedName>
        <fullName evidence="1">Uncharacterized protein</fullName>
    </submittedName>
</protein>
<gene>
    <name evidence="1" type="ORF">HC176_00395</name>
</gene>
<dbReference type="EMBL" id="JAAVJS010000001">
    <property type="protein sequence ID" value="NJX13944.1"/>
    <property type="molecule type" value="Genomic_DNA"/>
</dbReference>
<evidence type="ECO:0000313" key="1">
    <source>
        <dbReference type="EMBL" id="NJX13944.1"/>
    </source>
</evidence>
<proteinExistence type="predicted"/>
<dbReference type="RefSeq" id="WP_167916202.1">
    <property type="nucleotide sequence ID" value="NZ_JAAVJS010000001.1"/>
</dbReference>
<name>A0ABX1D6L4_9FLAO</name>
<sequence length="242" mass="27859">MKKHRVILEIGTEGGVFEVCESFNGQGGFFYRVEEMKYPNIDVLKKEQQKTVTNTLEETLDALQKKYSAIWDFHPVFCHPEYSAVIITYLKQHIKHKASPQFSLEKWAEVLGLNRETLLKKIAPNNLGLTKKEKDVLIGMIRSATHKVSKLIEQGKIVTGQQFEHILEEKTIKHDIFLMVEKFTISSGRGILGDPDVEIFMSWGKYKFVSTFSLLEPSYKHENKTPFAQRFVVEEVTEGYGL</sequence>
<reference evidence="1 2" key="1">
    <citation type="submission" date="2020-03" db="EMBL/GenBank/DDBJ databases">
        <title>Tamlana sp. nov, isolated from XXX.</title>
        <authorList>
            <person name="Cao W.R."/>
        </authorList>
    </citation>
    <scope>NUCLEOTIDE SEQUENCE [LARGE SCALE GENOMIC DNA]</scope>
    <source>
        <strain evidence="1 2">HST1-43</strain>
    </source>
</reference>
<evidence type="ECO:0000313" key="2">
    <source>
        <dbReference type="Proteomes" id="UP000760545"/>
    </source>
</evidence>
<organism evidence="1 2">
    <name type="scientific">Tamlana crocina</name>
    <dbReference type="NCBI Taxonomy" id="393006"/>
    <lineage>
        <taxon>Bacteria</taxon>
        <taxon>Pseudomonadati</taxon>
        <taxon>Bacteroidota</taxon>
        <taxon>Flavobacteriia</taxon>
        <taxon>Flavobacteriales</taxon>
        <taxon>Flavobacteriaceae</taxon>
        <taxon>Tamlana</taxon>
    </lineage>
</organism>
<dbReference type="Proteomes" id="UP000760545">
    <property type="component" value="Unassembled WGS sequence"/>
</dbReference>